<dbReference type="EMBL" id="LCHL01000024">
    <property type="protein sequence ID" value="KKT32430.1"/>
    <property type="molecule type" value="Genomic_DNA"/>
</dbReference>
<organism evidence="2 3">
    <name type="scientific">Candidatus Woesebacteria bacterium GW2011_GWB1_44_11b</name>
    <dbReference type="NCBI Taxonomy" id="1618580"/>
    <lineage>
        <taxon>Bacteria</taxon>
        <taxon>Candidatus Woeseibacteriota</taxon>
    </lineage>
</organism>
<sequence length="650" mass="70146">SSAPPLGNLYQPVNVGPTPQVKAGSLGIGSMSSVTSTAILQLDSNSKGFLLPRMTTTERDAISNPSTGLLVYNTTQNKINRWDGTEWGEVGGVGWAATSTDIYNTNTGKVGIGTTTPASLLTLQSGSGVSPVKVEVPPFSSSLGYNYRVPVTITNSTGQTLTNHQVLIVLNTQSLISGGKMQSGCADIRVVDSDGSTFIDHWVDDKTCNSSATHVWTEVPSISTGTKIIYIYYGNPSASSASNGDNTFVFFDNFTGTTIDTNKWVEVDPGLRISQNNELIIGSGPALWANTGIYSVNSTARSSLALQWNYKTTMTVISGSYYECTMAGWQDTTNGVNYQNLIYGHQLCRISSQVAVDITMYEDGTSKGDSGLDDNASTWYKHRIVLKSAGGATYARSTDGLTWTQAYDSVYSTETPLKYFGLDHYGGGIMSIDDVFVRKFASPDPTTANGTEETLPQNVTSALYINSTGNVGIGTTSPGNYRLYVNGAAFSTGGWQLSDMRLKENIKELANVSEKLDNVRGVEYSWKTGEYSDKGLPQGKQIGVLAQEIETQFPELINYDNEGYKSVSYSGLSAVLVQAFKEIKTRMDKVESLVSSGFAEFQKITSKVIEVEIARLNNLEFKDKTTGKAFCAFVDNAKFELKAGSCPADN</sequence>
<dbReference type="Proteomes" id="UP000034192">
    <property type="component" value="Unassembled WGS sequence"/>
</dbReference>
<gene>
    <name evidence="2" type="ORF">UW21_C0024G0001</name>
</gene>
<reference evidence="2 3" key="1">
    <citation type="journal article" date="2015" name="Nature">
        <title>rRNA introns, odd ribosomes, and small enigmatic genomes across a large radiation of phyla.</title>
        <authorList>
            <person name="Brown C.T."/>
            <person name="Hug L.A."/>
            <person name="Thomas B.C."/>
            <person name="Sharon I."/>
            <person name="Castelle C.J."/>
            <person name="Singh A."/>
            <person name="Wilkins M.J."/>
            <person name="Williams K.H."/>
            <person name="Banfield J.F."/>
        </authorList>
    </citation>
    <scope>NUCLEOTIDE SEQUENCE [LARGE SCALE GENOMIC DNA]</scope>
</reference>
<dbReference type="Pfam" id="PF13884">
    <property type="entry name" value="Peptidase_S74"/>
    <property type="match status" value="1"/>
</dbReference>
<dbReference type="InterPro" id="IPR030392">
    <property type="entry name" value="S74_ICA"/>
</dbReference>
<accession>A0A0G1GD23</accession>
<evidence type="ECO:0000259" key="1">
    <source>
        <dbReference type="PROSITE" id="PS51688"/>
    </source>
</evidence>
<evidence type="ECO:0000313" key="2">
    <source>
        <dbReference type="EMBL" id="KKT32430.1"/>
    </source>
</evidence>
<comment type="caution">
    <text evidence="2">The sequence shown here is derived from an EMBL/GenBank/DDBJ whole genome shotgun (WGS) entry which is preliminary data.</text>
</comment>
<name>A0A0G1GD23_9BACT</name>
<evidence type="ECO:0000313" key="3">
    <source>
        <dbReference type="Proteomes" id="UP000034192"/>
    </source>
</evidence>
<feature type="domain" description="Peptidase S74" evidence="1">
    <location>
        <begin position="498"/>
        <end position="594"/>
    </location>
</feature>
<dbReference type="InterPro" id="IPR018765">
    <property type="entry name" value="DUF2341"/>
</dbReference>
<feature type="non-terminal residue" evidence="2">
    <location>
        <position position="1"/>
    </location>
</feature>
<dbReference type="Pfam" id="PF10102">
    <property type="entry name" value="DUF2341"/>
    <property type="match status" value="1"/>
</dbReference>
<dbReference type="PROSITE" id="PS51688">
    <property type="entry name" value="ICA"/>
    <property type="match status" value="1"/>
</dbReference>
<proteinExistence type="predicted"/>
<dbReference type="AlphaFoldDB" id="A0A0G1GD23"/>
<protein>
    <recommendedName>
        <fullName evidence="1">Peptidase S74 domain-containing protein</fullName>
    </recommendedName>
</protein>